<dbReference type="STRING" id="1419482.SAMN05444266_10564"/>
<reference evidence="1 2" key="1">
    <citation type="submission" date="2016-11" db="EMBL/GenBank/DDBJ databases">
        <authorList>
            <person name="Jaros S."/>
            <person name="Januszkiewicz K."/>
            <person name="Wedrychowicz H."/>
        </authorList>
    </citation>
    <scope>NUCLEOTIDE SEQUENCE [LARGE SCALE GENOMIC DNA]</scope>
    <source>
        <strain evidence="1 2">DSM 27406</strain>
    </source>
</reference>
<dbReference type="Gene3D" id="2.180.10.10">
    <property type="entry name" value="RHS repeat-associated core"/>
    <property type="match status" value="1"/>
</dbReference>
<organism evidence="1 2">
    <name type="scientific">Chitinophaga jiangningensis</name>
    <dbReference type="NCBI Taxonomy" id="1419482"/>
    <lineage>
        <taxon>Bacteria</taxon>
        <taxon>Pseudomonadati</taxon>
        <taxon>Bacteroidota</taxon>
        <taxon>Chitinophagia</taxon>
        <taxon>Chitinophagales</taxon>
        <taxon>Chitinophagaceae</taxon>
        <taxon>Chitinophaga</taxon>
    </lineage>
</organism>
<sequence>MGILVLPQLLPAQVNYATGAVQANIPIYQFSNNSRLNMSVSLDYTGANGIRVNEIAPPTGLGWSLNAGGVVSRVVNNKPDDQYGNIAGKTSMLGRLYSGQTDVTDCFSDVTSSIIDDANLLDRQADYFSFDLNGRTGTFVIKTKANGETEFSVAGLEDNKLKVQVVEEDMSASNIITRISKFIITTEEGIQYVFSEKELTELMTSNKAISTEYVPGESLIPTGYALFIDPNNPPPPPEKISINLWKTGKYVINNWYLSEIRNPLNQQNISFTYNTYDKDFILLSQPVMNAIVNSDGTTSQTSYTIVNQRFVGKLKRLMQIDLPENKKVKFSYNMNRIDMPEDGMLSSIDIYSNDAKMNGFGFQYAYTHLYSMATPEVAATRPASEIQYMKLLLVGITRTAGPVTPFLDLQYKLGTGTPPRSSVWQDQYGYYTGSMVGLNNTYANCFNYEARKMAINHTEWSDLLRMSAQNGMLSRMTYPTGGYTEYTYEPNDVMAGSSFQYTGGVRVSKILIHDGINHANDQITTYKYKLTNGNSSGTGFETPVYSLDMNTFYAKTSIHGASRVIFVAANVALGFGGTYCNMASAFTSTTGFLKIIDDIVSVFAGGRSISTETVTTRTWSMQPLQSTNPLPAVYSRVEIINGTESQNLGKSVVDLTSYIDRAAIVPALATPFSARQRLEQWAIGLPKRVATFNAAGELVKEEVKQYAFTTNTLTDNGLLSCKCGLTNTYSNIVVPNSYLPQFMTFIKDVYSPVTGRAEVSKYIVRNYYPDNTFQAEEQSYEYDPFYYNLKVVRSTTSKGETIERRIYYPYNYTTSAGIAMMMSANYINAPVGAEIFLLRNGQEPKMIDGYFSNFELVGDGDIRPTSKYIFQSAKAVPESEVGPFNQQLYRNPAYFKKAIDYTYDNAGNMIQANEGGIIRNYLYNDRGFPVAAITNASLFEVAFTGFESTLNKGGWIYSGQPSAAIKPTPQFPYVIEQNPASGLYFYYIAGYPITRSAAGLVAGKKYRISYWKKKEGATAATPLDINYPNTVKQTNNFETYTCFEHEFTAGSADIVISGVGALDNLRLYPADAFMTTYDYDAKGNVTSIIDLNDIVTQYQYDNSSRVNRILDMKGSILKAVDYTF</sequence>
<name>A0A1M7DNK3_9BACT</name>
<keyword evidence="2" id="KW-1185">Reference proteome</keyword>
<protein>
    <submittedName>
        <fullName evidence="1">YD repeat-containing protein</fullName>
    </submittedName>
</protein>
<gene>
    <name evidence="1" type="ORF">SAMN05444266_10564</name>
</gene>
<dbReference type="AlphaFoldDB" id="A0A1M7DNK3"/>
<evidence type="ECO:0000313" key="2">
    <source>
        <dbReference type="Proteomes" id="UP000184420"/>
    </source>
</evidence>
<accession>A0A1M7DNK3</accession>
<dbReference type="EMBL" id="FRBL01000005">
    <property type="protein sequence ID" value="SHL80978.1"/>
    <property type="molecule type" value="Genomic_DNA"/>
</dbReference>
<dbReference type="Proteomes" id="UP000184420">
    <property type="component" value="Unassembled WGS sequence"/>
</dbReference>
<proteinExistence type="predicted"/>
<evidence type="ECO:0000313" key="1">
    <source>
        <dbReference type="EMBL" id="SHL80978.1"/>
    </source>
</evidence>